<keyword evidence="1" id="KW-0812">Transmembrane</keyword>
<evidence type="ECO:0000313" key="2">
    <source>
        <dbReference type="EMBL" id="SVD19056.1"/>
    </source>
</evidence>
<evidence type="ECO:0008006" key="3">
    <source>
        <dbReference type="Google" id="ProtNLM"/>
    </source>
</evidence>
<feature type="transmembrane region" description="Helical" evidence="1">
    <location>
        <begin position="36"/>
        <end position="55"/>
    </location>
</feature>
<protein>
    <recommendedName>
        <fullName evidence="3">DUF454 domain-containing protein</fullName>
    </recommendedName>
</protein>
<keyword evidence="1" id="KW-1133">Transmembrane helix</keyword>
<dbReference type="EMBL" id="UINC01135103">
    <property type="protein sequence ID" value="SVD19056.1"/>
    <property type="molecule type" value="Genomic_DNA"/>
</dbReference>
<feature type="non-terminal residue" evidence="2">
    <location>
        <position position="1"/>
    </location>
</feature>
<gene>
    <name evidence="2" type="ORF">METZ01_LOCUS371910</name>
</gene>
<evidence type="ECO:0000256" key="1">
    <source>
        <dbReference type="SAM" id="Phobius"/>
    </source>
</evidence>
<proteinExistence type="predicted"/>
<dbReference type="AlphaFoldDB" id="A0A382TAH3"/>
<reference evidence="2" key="1">
    <citation type="submission" date="2018-05" db="EMBL/GenBank/DDBJ databases">
        <authorList>
            <person name="Lanie J.A."/>
            <person name="Ng W.-L."/>
            <person name="Kazmierczak K.M."/>
            <person name="Andrzejewski T.M."/>
            <person name="Davidsen T.M."/>
            <person name="Wayne K.J."/>
            <person name="Tettelin H."/>
            <person name="Glass J.I."/>
            <person name="Rusch D."/>
            <person name="Podicherti R."/>
            <person name="Tsui H.-C.T."/>
            <person name="Winkler M.E."/>
        </authorList>
    </citation>
    <scope>NUCLEOTIDE SEQUENCE</scope>
</reference>
<keyword evidence="1" id="KW-0472">Membrane</keyword>
<sequence length="65" mass="7291">REFLETGEMPLRAKVISISSIWIFSTTSVLFAPYGWLFDVPVLLLAVTGTIYILTRPTRTGSKTK</sequence>
<accession>A0A382TAH3</accession>
<organism evidence="2">
    <name type="scientific">marine metagenome</name>
    <dbReference type="NCBI Taxonomy" id="408172"/>
    <lineage>
        <taxon>unclassified sequences</taxon>
        <taxon>metagenomes</taxon>
        <taxon>ecological metagenomes</taxon>
    </lineage>
</organism>
<name>A0A382TAH3_9ZZZZ</name>